<reference evidence="3 5" key="1">
    <citation type="submission" date="2019-02" db="EMBL/GenBank/DDBJ databases">
        <title>Pedobacter sp. RP-3-8 sp. nov., isolated from Arctic soil.</title>
        <authorList>
            <person name="Dahal R.H."/>
        </authorList>
    </citation>
    <scope>NUCLEOTIDE SEQUENCE [LARGE SCALE GENOMIC DNA]</scope>
    <source>
        <strain evidence="3 5">RP-3-8</strain>
    </source>
</reference>
<evidence type="ECO:0000313" key="6">
    <source>
        <dbReference type="Proteomes" id="UP000309594"/>
    </source>
</evidence>
<keyword evidence="1" id="KW-1133">Transmembrane helix</keyword>
<feature type="transmembrane region" description="Helical" evidence="1">
    <location>
        <begin position="739"/>
        <end position="758"/>
    </location>
</feature>
<dbReference type="PANTHER" id="PTHR37305:SF1">
    <property type="entry name" value="MEMBRANE PROTEIN"/>
    <property type="match status" value="1"/>
</dbReference>
<name>A0A4U1FW95_9SPHI</name>
<accession>A0A4U1FW95</accession>
<dbReference type="RefSeq" id="WP_131612657.1">
    <property type="nucleotide sequence ID" value="NZ_SJSM01000033.1"/>
</dbReference>
<evidence type="ECO:0000313" key="5">
    <source>
        <dbReference type="Proteomes" id="UP000291117"/>
    </source>
</evidence>
<organism evidence="4 6">
    <name type="scientific">Pedobacter hiemivivus</name>
    <dbReference type="NCBI Taxonomy" id="2530454"/>
    <lineage>
        <taxon>Bacteria</taxon>
        <taxon>Pseudomonadati</taxon>
        <taxon>Bacteroidota</taxon>
        <taxon>Sphingobacteriia</taxon>
        <taxon>Sphingobacteriales</taxon>
        <taxon>Sphingobacteriaceae</taxon>
        <taxon>Pedobacter</taxon>
    </lineage>
</organism>
<dbReference type="EMBL" id="SJSM01000033">
    <property type="protein sequence ID" value="TCC84489.1"/>
    <property type="molecule type" value="Genomic_DNA"/>
</dbReference>
<dbReference type="Proteomes" id="UP000309594">
    <property type="component" value="Unassembled WGS sequence"/>
</dbReference>
<dbReference type="Pfam" id="PF12679">
    <property type="entry name" value="ABC2_membrane_2"/>
    <property type="match status" value="1"/>
</dbReference>
<feature type="transmembrane region" description="Helical" evidence="1">
    <location>
        <begin position="226"/>
        <end position="246"/>
    </location>
</feature>
<dbReference type="InterPro" id="IPR019196">
    <property type="entry name" value="ABC_transp_unknown"/>
</dbReference>
<protein>
    <submittedName>
        <fullName evidence="4">ABC transporter permease</fullName>
    </submittedName>
</protein>
<evidence type="ECO:0000259" key="2">
    <source>
        <dbReference type="Pfam" id="PF09822"/>
    </source>
</evidence>
<dbReference type="Pfam" id="PF09822">
    <property type="entry name" value="ABC_transp_aux"/>
    <property type="match status" value="1"/>
</dbReference>
<gene>
    <name evidence="3" type="ORF">EZ444_25360</name>
    <name evidence="4" type="ORF">FBD94_25395</name>
</gene>
<feature type="transmembrane region" description="Helical" evidence="1">
    <location>
        <begin position="116"/>
        <end position="138"/>
    </location>
</feature>
<evidence type="ECO:0000256" key="1">
    <source>
        <dbReference type="SAM" id="Phobius"/>
    </source>
</evidence>
<keyword evidence="5" id="KW-1185">Reference proteome</keyword>
<keyword evidence="1" id="KW-0472">Membrane</keyword>
<dbReference type="GO" id="GO:0005886">
    <property type="term" value="C:plasma membrane"/>
    <property type="evidence" value="ECO:0007669"/>
    <property type="project" value="UniProtKB-SubCell"/>
</dbReference>
<comment type="caution">
    <text evidence="4">The sequence shown here is derived from an EMBL/GenBank/DDBJ whole genome shotgun (WGS) entry which is preliminary data.</text>
</comment>
<dbReference type="Proteomes" id="UP000291117">
    <property type="component" value="Unassembled WGS sequence"/>
</dbReference>
<accession>A0A4R0MDM2</accession>
<feature type="transmembrane region" description="Helical" evidence="1">
    <location>
        <begin position="144"/>
        <end position="165"/>
    </location>
</feature>
<proteinExistence type="predicted"/>
<keyword evidence="1" id="KW-0812">Transmembrane</keyword>
<dbReference type="OrthoDB" id="609779at2"/>
<dbReference type="AlphaFoldDB" id="A0A4U1FW95"/>
<feature type="transmembrane region" description="Helical" evidence="1">
    <location>
        <begin position="172"/>
        <end position="191"/>
    </location>
</feature>
<dbReference type="EMBL" id="SWDX01000019">
    <property type="protein sequence ID" value="TKC55177.1"/>
    <property type="molecule type" value="Genomic_DNA"/>
</dbReference>
<evidence type="ECO:0000313" key="4">
    <source>
        <dbReference type="EMBL" id="TKC55177.1"/>
    </source>
</evidence>
<sequence>MKKIIQIARLELSLLFYSPIAWLLIIVLITQLNLAFMPGIPGLVQGGTFGFLTTIYANVPDKTNLLTQILEYLYLYIPLITMGIISKETSSGSIKLLYSSPVKLSQVIYGKFISMLIYNLVIIGILVLFMLIGAVFFVNFDYPHALVGLLAIFLLLSAYAAIGIFVSSLTTYQAVAAISTFVMLAFMNYIGTLGQDLDFIRDLTHSLSMPSRTERMIAGLLNTRDVIYYVVISGMFLAFTITKLELERLSRSFLQQASRYALILLVGLSIAYVSSRQPMIGYYDATATKTNTITKVSQEILKNMGEEPIEVTTYVNGLDDSYFRGAPIERISNIARWESYLRFKPNIKLKWVYYYDSVPGVTPQLIEQKVSFNKYVTIMADLQQIDITDFLSPQELKAQVDLRGESARLVMQLKYKGKTTFLRTFPAPDNQFWPSEAETGAALKRLIVTAPKLVFATDGYQRSMDKMGDRDYKVLANSKYSRSSLVNQGFDVDSVSLERNEIPKDIAALIIADPRVEFTAVAKTKLQKYIADGGNLMIAGEPGKQNVVNSLLDSLGVQMLNGTIVQKSRDYSFDLVTPSLAAGAVAMDKSLQQFYMYKMVVSMPNAGALSYVPQGGFSVHPLLMSDAQTSWIKKGKFVLDSATLVVDHIKGDQEGSFPTALMLTRNVKNKEQRIIVSADADFFSNTELSRNNLQTLNVNFAMSIFRWFSYGEFPIDTSRPASKDNMTTLIKDYVKPIQILYYFIIPGVIFLVGLILLIRRKRK</sequence>
<reference evidence="4 6" key="2">
    <citation type="submission" date="2019-04" db="EMBL/GenBank/DDBJ databases">
        <title>Pedobacter sp. RP-1-16 sp. nov., isolated from Arctic soil.</title>
        <authorList>
            <person name="Dahal R.H."/>
            <person name="Kim D.-U."/>
        </authorList>
    </citation>
    <scope>NUCLEOTIDE SEQUENCE [LARGE SCALE GENOMIC DNA]</scope>
    <source>
        <strain evidence="4 6">RP-1-16</strain>
    </source>
</reference>
<feature type="domain" description="ABC-type uncharacterised transport system" evidence="2">
    <location>
        <begin position="483"/>
        <end position="687"/>
    </location>
</feature>
<dbReference type="PANTHER" id="PTHR37305">
    <property type="entry name" value="INTEGRAL MEMBRANE PROTEIN-RELATED"/>
    <property type="match status" value="1"/>
</dbReference>
<feature type="transmembrane region" description="Helical" evidence="1">
    <location>
        <begin position="12"/>
        <end position="36"/>
    </location>
</feature>
<evidence type="ECO:0000313" key="3">
    <source>
        <dbReference type="EMBL" id="TCC84489.1"/>
    </source>
</evidence>
<dbReference type="GO" id="GO:0140359">
    <property type="term" value="F:ABC-type transporter activity"/>
    <property type="evidence" value="ECO:0007669"/>
    <property type="project" value="InterPro"/>
</dbReference>
<feature type="transmembrane region" description="Helical" evidence="1">
    <location>
        <begin position="65"/>
        <end position="85"/>
    </location>
</feature>